<keyword evidence="2" id="KW-1185">Reference proteome</keyword>
<organism evidence="1 2">
    <name type="scientific">Castilleja foliolosa</name>
    <dbReference type="NCBI Taxonomy" id="1961234"/>
    <lineage>
        <taxon>Eukaryota</taxon>
        <taxon>Viridiplantae</taxon>
        <taxon>Streptophyta</taxon>
        <taxon>Embryophyta</taxon>
        <taxon>Tracheophyta</taxon>
        <taxon>Spermatophyta</taxon>
        <taxon>Magnoliopsida</taxon>
        <taxon>eudicotyledons</taxon>
        <taxon>Gunneridae</taxon>
        <taxon>Pentapetalae</taxon>
        <taxon>asterids</taxon>
        <taxon>lamiids</taxon>
        <taxon>Lamiales</taxon>
        <taxon>Orobanchaceae</taxon>
        <taxon>Pedicularideae</taxon>
        <taxon>Castillejinae</taxon>
        <taxon>Castilleja</taxon>
    </lineage>
</organism>
<comment type="caution">
    <text evidence="1">The sequence shown here is derived from an EMBL/GenBank/DDBJ whole genome shotgun (WGS) entry which is preliminary data.</text>
</comment>
<dbReference type="Proteomes" id="UP001632038">
    <property type="component" value="Unassembled WGS sequence"/>
</dbReference>
<name>A0ABD3B840_9LAMI</name>
<gene>
    <name evidence="1" type="ORF">CASFOL_043065</name>
</gene>
<dbReference type="EMBL" id="JAVIJP010000352">
    <property type="protein sequence ID" value="KAL3613075.1"/>
    <property type="molecule type" value="Genomic_DNA"/>
</dbReference>
<accession>A0ABD3B840</accession>
<evidence type="ECO:0000313" key="2">
    <source>
        <dbReference type="Proteomes" id="UP001632038"/>
    </source>
</evidence>
<protein>
    <submittedName>
        <fullName evidence="1">Uncharacterized protein</fullName>
    </submittedName>
</protein>
<dbReference type="AlphaFoldDB" id="A0ABD3B840"/>
<sequence length="45" mass="5154">MLNKIKKTKWAEIVFFDGGYRDMENKAGILYNDTVEQLKGCGAAW</sequence>
<reference evidence="2" key="1">
    <citation type="journal article" date="2024" name="IScience">
        <title>Strigolactones Initiate the Formation of Haustorium-like Structures in Castilleja.</title>
        <authorList>
            <person name="Buerger M."/>
            <person name="Peterson D."/>
            <person name="Chory J."/>
        </authorList>
    </citation>
    <scope>NUCLEOTIDE SEQUENCE [LARGE SCALE GENOMIC DNA]</scope>
</reference>
<evidence type="ECO:0000313" key="1">
    <source>
        <dbReference type="EMBL" id="KAL3613075.1"/>
    </source>
</evidence>
<proteinExistence type="predicted"/>